<gene>
    <name evidence="5" type="ORF">SAMN06295920_11017</name>
</gene>
<dbReference type="InterPro" id="IPR051121">
    <property type="entry name" value="FAH"/>
</dbReference>
<name>A0A1T5FM08_9SPHN</name>
<dbReference type="GO" id="GO:0046872">
    <property type="term" value="F:metal ion binding"/>
    <property type="evidence" value="ECO:0007669"/>
    <property type="project" value="UniProtKB-KW"/>
</dbReference>
<comment type="similarity">
    <text evidence="1">Belongs to the FAH family.</text>
</comment>
<dbReference type="SUPFAM" id="SSF56529">
    <property type="entry name" value="FAH"/>
    <property type="match status" value="1"/>
</dbReference>
<dbReference type="RefSeq" id="WP_079649830.1">
    <property type="nucleotide sequence ID" value="NZ_FUYM01000010.1"/>
</dbReference>
<organism evidence="5 6">
    <name type="scientific">Rhizorhabdus histidinilytica</name>
    <dbReference type="NCBI Taxonomy" id="439228"/>
    <lineage>
        <taxon>Bacteria</taxon>
        <taxon>Pseudomonadati</taxon>
        <taxon>Pseudomonadota</taxon>
        <taxon>Alphaproteobacteria</taxon>
        <taxon>Sphingomonadales</taxon>
        <taxon>Sphingomonadaceae</taxon>
        <taxon>Rhizorhabdus</taxon>
    </lineage>
</organism>
<dbReference type="Pfam" id="PF01557">
    <property type="entry name" value="FAA_hydrolase"/>
    <property type="match status" value="1"/>
</dbReference>
<dbReference type="Pfam" id="PF10370">
    <property type="entry name" value="Rv2993c-like_N"/>
    <property type="match status" value="1"/>
</dbReference>
<dbReference type="Gene3D" id="3.90.850.10">
    <property type="entry name" value="Fumarylacetoacetase-like, C-terminal domain"/>
    <property type="match status" value="1"/>
</dbReference>
<dbReference type="OrthoDB" id="5197601at2"/>
<evidence type="ECO:0000313" key="5">
    <source>
        <dbReference type="EMBL" id="SKB97136.1"/>
    </source>
</evidence>
<proteinExistence type="inferred from homology"/>
<evidence type="ECO:0000256" key="2">
    <source>
        <dbReference type="ARBA" id="ARBA00022723"/>
    </source>
</evidence>
<reference evidence="6" key="1">
    <citation type="submission" date="2017-02" db="EMBL/GenBank/DDBJ databases">
        <authorList>
            <person name="Varghese N."/>
            <person name="Submissions S."/>
        </authorList>
    </citation>
    <scope>NUCLEOTIDE SEQUENCE [LARGE SCALE GENOMIC DNA]</scope>
    <source>
        <strain evidence="6">UM2</strain>
    </source>
</reference>
<keyword evidence="6" id="KW-1185">Reference proteome</keyword>
<evidence type="ECO:0000313" key="6">
    <source>
        <dbReference type="Proteomes" id="UP000189818"/>
    </source>
</evidence>
<evidence type="ECO:0000259" key="4">
    <source>
        <dbReference type="Pfam" id="PF10370"/>
    </source>
</evidence>
<dbReference type="GO" id="GO:0016853">
    <property type="term" value="F:isomerase activity"/>
    <property type="evidence" value="ECO:0007669"/>
    <property type="project" value="UniProtKB-ARBA"/>
</dbReference>
<accession>A0A1T5FM08</accession>
<sequence length="281" mass="30628">MRIARFRIADGRILHGLVEGDVVKLLADPPAGGIETWLQAGAFDEAISRTEGEIPLSAIRLLAPIAEPPKFLGLGGNYRSHLDEIAHLGIAEPTTQIWFNKQRTCVAGPFDEVVIPRLSKAVDYEVELAVVIGRRCRNVPASHAHDVIAGYMVCNDVSARDIQMRAQTMTLGKSFDTHGPIGPWLVTADEIADCQSLRLRTWVNGELRQDGNTSEMKYTVAQQIEELSAVFTLEPGDILATGTPAGVGAAFQPPKFLRHGDVVRLEIDQIGVIENIFVDGT</sequence>
<dbReference type="Proteomes" id="UP000189818">
    <property type="component" value="Unassembled WGS sequence"/>
</dbReference>
<dbReference type="InterPro" id="IPR011234">
    <property type="entry name" value="Fumarylacetoacetase-like_C"/>
</dbReference>
<dbReference type="FunFam" id="3.90.850.10:FF:000002">
    <property type="entry name" value="2-hydroxyhepta-2,4-diene-1,7-dioate isomerase"/>
    <property type="match status" value="1"/>
</dbReference>
<dbReference type="GO" id="GO:0019752">
    <property type="term" value="P:carboxylic acid metabolic process"/>
    <property type="evidence" value="ECO:0007669"/>
    <property type="project" value="UniProtKB-ARBA"/>
</dbReference>
<feature type="domain" description="Rv2993c-like N-terminal" evidence="4">
    <location>
        <begin position="1"/>
        <end position="64"/>
    </location>
</feature>
<evidence type="ECO:0000256" key="1">
    <source>
        <dbReference type="ARBA" id="ARBA00010211"/>
    </source>
</evidence>
<protein>
    <submittedName>
        <fullName evidence="5">2-keto-4-pentenoate hydratase/2-oxohepta-3-ene-1,7-dioic acid hydratase (Catechol pathway)</fullName>
    </submittedName>
</protein>
<dbReference type="InterPro" id="IPR018833">
    <property type="entry name" value="Rv2993c-like_N"/>
</dbReference>
<dbReference type="AlphaFoldDB" id="A0A1T5FM08"/>
<dbReference type="PANTHER" id="PTHR42796:SF4">
    <property type="entry name" value="FUMARYLACETOACETATE HYDROLASE DOMAIN-CONTAINING PROTEIN 2A"/>
    <property type="match status" value="1"/>
</dbReference>
<dbReference type="EMBL" id="FUYM01000010">
    <property type="protein sequence ID" value="SKB97136.1"/>
    <property type="molecule type" value="Genomic_DNA"/>
</dbReference>
<keyword evidence="2" id="KW-0479">Metal-binding</keyword>
<dbReference type="InterPro" id="IPR036663">
    <property type="entry name" value="Fumarylacetoacetase_C_sf"/>
</dbReference>
<dbReference type="STRING" id="439228.SAMN06295920_11017"/>
<evidence type="ECO:0000259" key="3">
    <source>
        <dbReference type="Pfam" id="PF01557"/>
    </source>
</evidence>
<dbReference type="PANTHER" id="PTHR42796">
    <property type="entry name" value="FUMARYLACETOACETATE HYDROLASE DOMAIN-CONTAINING PROTEIN 2A-RELATED"/>
    <property type="match status" value="1"/>
</dbReference>
<feature type="domain" description="Fumarylacetoacetase-like C-terminal" evidence="3">
    <location>
        <begin position="71"/>
        <end position="275"/>
    </location>
</feature>